<dbReference type="EMBL" id="MCRJ01000092">
    <property type="protein sequence ID" value="ODN69419.1"/>
    <property type="molecule type" value="Genomic_DNA"/>
</dbReference>
<protein>
    <submittedName>
        <fullName evidence="1">D-inositol-3-phosphate glycosyltransferase</fullName>
        <ecNumber evidence="1">2.4.1.250</ecNumber>
    </submittedName>
</protein>
<dbReference type="Pfam" id="PF13692">
    <property type="entry name" value="Glyco_trans_1_4"/>
    <property type="match status" value="1"/>
</dbReference>
<keyword evidence="2" id="KW-1185">Reference proteome</keyword>
<dbReference type="Proteomes" id="UP000094622">
    <property type="component" value="Unassembled WGS sequence"/>
</dbReference>
<dbReference type="OrthoDB" id="5490598at2"/>
<dbReference type="PANTHER" id="PTHR45947">
    <property type="entry name" value="SULFOQUINOVOSYL TRANSFERASE SQD2"/>
    <property type="match status" value="1"/>
</dbReference>
<reference evidence="1 2" key="1">
    <citation type="submission" date="2016-07" db="EMBL/GenBank/DDBJ databases">
        <title>Draft Genome Sequence of Methylobrevis pamukkalensis PK2.</title>
        <authorList>
            <person name="Vasilenko O.V."/>
            <person name="Doronina N.V."/>
            <person name="Shmareva M.N."/>
            <person name="Tarlachkov S.V."/>
            <person name="Mustakhimov I."/>
            <person name="Trotsenko Y.A."/>
        </authorList>
    </citation>
    <scope>NUCLEOTIDE SEQUENCE [LARGE SCALE GENOMIC DNA]</scope>
    <source>
        <strain evidence="1 2">PK2</strain>
    </source>
</reference>
<dbReference type="EC" id="2.4.1.250" evidence="1"/>
<dbReference type="GO" id="GO:0102710">
    <property type="term" value="F:D-inositol-3-phosphate glycosyltransferase activity"/>
    <property type="evidence" value="ECO:0007669"/>
    <property type="project" value="UniProtKB-EC"/>
</dbReference>
<proteinExistence type="predicted"/>
<keyword evidence="1" id="KW-0328">Glycosyltransferase</keyword>
<name>A0A1E3GZB1_9HYPH</name>
<organism evidence="1 2">
    <name type="scientific">Methylobrevis pamukkalensis</name>
    <dbReference type="NCBI Taxonomy" id="1439726"/>
    <lineage>
        <taxon>Bacteria</taxon>
        <taxon>Pseudomonadati</taxon>
        <taxon>Pseudomonadota</taxon>
        <taxon>Alphaproteobacteria</taxon>
        <taxon>Hyphomicrobiales</taxon>
        <taxon>Pleomorphomonadaceae</taxon>
        <taxon>Methylobrevis</taxon>
    </lineage>
</organism>
<dbReference type="RefSeq" id="WP_069307674.1">
    <property type="nucleotide sequence ID" value="NZ_MCRJ01000092.1"/>
</dbReference>
<keyword evidence="1" id="KW-0808">Transferase</keyword>
<evidence type="ECO:0000313" key="2">
    <source>
        <dbReference type="Proteomes" id="UP000094622"/>
    </source>
</evidence>
<dbReference type="InterPro" id="IPR050194">
    <property type="entry name" value="Glycosyltransferase_grp1"/>
</dbReference>
<dbReference type="Gene3D" id="3.40.50.2000">
    <property type="entry name" value="Glycogen Phosphorylase B"/>
    <property type="match status" value="2"/>
</dbReference>
<comment type="caution">
    <text evidence="1">The sequence shown here is derived from an EMBL/GenBank/DDBJ whole genome shotgun (WGS) entry which is preliminary data.</text>
</comment>
<dbReference type="AlphaFoldDB" id="A0A1E3GZB1"/>
<dbReference type="PANTHER" id="PTHR45947:SF3">
    <property type="entry name" value="SULFOQUINOVOSYL TRANSFERASE SQD2"/>
    <property type="match status" value="1"/>
</dbReference>
<dbReference type="CDD" id="cd03801">
    <property type="entry name" value="GT4_PimA-like"/>
    <property type="match status" value="1"/>
</dbReference>
<gene>
    <name evidence="1" type="primary">mshA_3</name>
    <name evidence="1" type="ORF">A6302_03287</name>
</gene>
<dbReference type="SUPFAM" id="SSF53756">
    <property type="entry name" value="UDP-Glycosyltransferase/glycogen phosphorylase"/>
    <property type="match status" value="1"/>
</dbReference>
<accession>A0A1E3GZB1</accession>
<evidence type="ECO:0000313" key="1">
    <source>
        <dbReference type="EMBL" id="ODN69419.1"/>
    </source>
</evidence>
<sequence>MGNHHHCDVVFVTRAPARGFDVDRVQAGLGGTEIATLNLASALAEKGLNVVWLNPTERTVRSGGITSAPLAAIDGMLAGHVVSSNDARIFDRCAPTIGRKIYWMHNPLNFEKSLRKGQALPLLRHSPHGVFVGEVLARRQRYYPLFRSRTVIGHGVADIFTPQDRSPPPPVAVWISSPHRGLEATLRLWVDRIAPKVPGARFQILSDRPLPGGIPAGTLAAAGVAISPRTSQAGVAAVLSQARIMIYPGYEDETFCIAAAEAICSGAPLVTRGIGSLAERVRDGETGFLCETEDGVCEAAVRLLNDDPLWLAMQPFCRAERERLRWSSVADRWIACLDGRGGRED</sequence>